<evidence type="ECO:0000313" key="4">
    <source>
        <dbReference type="Proteomes" id="UP000594836"/>
    </source>
</evidence>
<dbReference type="Proteomes" id="UP000550136">
    <property type="component" value="Unassembled WGS sequence"/>
</dbReference>
<evidence type="ECO:0000313" key="3">
    <source>
        <dbReference type="Proteomes" id="UP000550136"/>
    </source>
</evidence>
<sequence length="217" mass="23953">MILLPLMILQPEAALSFGEARRLPPPVAGERLLKGVDHGRIEAFVAPAGGINAPGVIDANLVERPSATVQGCTRRRWTVRFRADPNDALDRAMPKDHYQTTEIARAKPSRCPTADYVHLNPGVETSQGFAVLEQLDRLRFGKAKFVIQCTDQTNSELCNRGAKIPYELAHLKPWNISASPNGFVLWLGTPGRTVTEVRFDAREPNHVSISRNIPAPF</sequence>
<dbReference type="OrthoDB" id="7569442at2"/>
<dbReference type="Proteomes" id="UP000594836">
    <property type="component" value="Chromosome"/>
</dbReference>
<name>A0A411LMX7_SPHPI</name>
<dbReference type="AlphaFoldDB" id="A0A411LMX7"/>
<gene>
    <name evidence="1" type="ORF">HKX06_13875</name>
    <name evidence="2" type="ORF">I6G38_09295</name>
</gene>
<dbReference type="RefSeq" id="WP_126053330.1">
    <property type="nucleotide sequence ID" value="NZ_AP023323.1"/>
</dbReference>
<dbReference type="EMBL" id="CP065713">
    <property type="protein sequence ID" value="QPT10363.1"/>
    <property type="molecule type" value="Genomic_DNA"/>
</dbReference>
<reference evidence="2 4" key="2">
    <citation type="submission" date="2020-12" db="EMBL/GenBank/DDBJ databases">
        <title>FDA dAtabase for Regulatory Grade micrObial Sequences (FDA-ARGOS): Supporting development and validation of Infectious Disease Dx tests.</title>
        <authorList>
            <person name="Sproer C."/>
            <person name="Gronow S."/>
            <person name="Severitt S."/>
            <person name="Schroder I."/>
            <person name="Tallon L."/>
            <person name="Sadzewicz L."/>
            <person name="Zhao X."/>
            <person name="Boylan J."/>
            <person name="Ott S."/>
            <person name="Bowen H."/>
            <person name="Vavikolanu K."/>
            <person name="Mehta A."/>
            <person name="Aluvathingal J."/>
            <person name="Nadendla S."/>
            <person name="Lowell S."/>
            <person name="Myers T."/>
            <person name="Yan Y."/>
            <person name="Sichtig H."/>
        </authorList>
    </citation>
    <scope>NUCLEOTIDE SEQUENCE [LARGE SCALE GENOMIC DNA]</scope>
    <source>
        <strain evidence="2 4">FDAARGOS_881</strain>
    </source>
</reference>
<dbReference type="GeneID" id="78528474"/>
<organism evidence="1 3">
    <name type="scientific">Sphingomonas paucimobilis</name>
    <name type="common">Pseudomonas paucimobilis</name>
    <dbReference type="NCBI Taxonomy" id="13689"/>
    <lineage>
        <taxon>Bacteria</taxon>
        <taxon>Pseudomonadati</taxon>
        <taxon>Pseudomonadota</taxon>
        <taxon>Alphaproteobacteria</taxon>
        <taxon>Sphingomonadales</taxon>
        <taxon>Sphingomonadaceae</taxon>
        <taxon>Sphingomonas</taxon>
    </lineage>
</organism>
<evidence type="ECO:0000313" key="1">
    <source>
        <dbReference type="EMBL" id="NNG58454.1"/>
    </source>
</evidence>
<accession>A0A411LMX7</accession>
<protein>
    <submittedName>
        <fullName evidence="1">Uncharacterized protein</fullName>
    </submittedName>
</protein>
<proteinExistence type="predicted"/>
<dbReference type="EMBL" id="JABEOU010000035">
    <property type="protein sequence ID" value="NNG58454.1"/>
    <property type="molecule type" value="Genomic_DNA"/>
</dbReference>
<evidence type="ECO:0000313" key="2">
    <source>
        <dbReference type="EMBL" id="QPT10363.1"/>
    </source>
</evidence>
<reference evidence="1 3" key="1">
    <citation type="submission" date="2020-05" db="EMBL/GenBank/DDBJ databases">
        <title>Draft Genome Sequences of Sphingomonas sp. Isolated from the International Space Station.</title>
        <authorList>
            <person name="Bijlani S."/>
            <person name="Singh N.K."/>
            <person name="Mason C.E."/>
            <person name="Wang C.C."/>
            <person name="Venkateswaran K."/>
        </authorList>
    </citation>
    <scope>NUCLEOTIDE SEQUENCE [LARGE SCALE GENOMIC DNA]</scope>
    <source>
        <strain evidence="1 3">FKI-L5-BR-P1</strain>
    </source>
</reference>